<evidence type="ECO:0000313" key="4">
    <source>
        <dbReference type="Proteomes" id="UP000790347"/>
    </source>
</evidence>
<keyword evidence="4" id="KW-1185">Reference proteome</keyword>
<reference evidence="3" key="2">
    <citation type="journal article" date="2022" name="Res Sq">
        <title>Comparative Genomics Reveals Insights into the Divergent Evolution of Astigmatic Mites and Household Pest Adaptations.</title>
        <authorList>
            <person name="Xiong Q."/>
            <person name="Wan A.T.-Y."/>
            <person name="Liu X.-Y."/>
            <person name="Fung C.S.-H."/>
            <person name="Xiao X."/>
            <person name="Malainual N."/>
            <person name="Hou J."/>
            <person name="Wang L."/>
            <person name="Wang M."/>
            <person name="Yang K."/>
            <person name="Cui Y."/>
            <person name="Leung E."/>
            <person name="Nong W."/>
            <person name="Shin S.-K."/>
            <person name="Au S."/>
            <person name="Jeong K.Y."/>
            <person name="Chew F.T."/>
            <person name="Hui J."/>
            <person name="Leung T.F."/>
            <person name="Tungtrongchitr A."/>
            <person name="Zhong N."/>
            <person name="Liu Z."/>
            <person name="Tsui S."/>
        </authorList>
    </citation>
    <scope>NUCLEOTIDE SEQUENCE</scope>
    <source>
        <strain evidence="3">Derf</strain>
        <tissue evidence="3">Whole organism</tissue>
    </source>
</reference>
<name>A0A922I8X4_DERFA</name>
<reference evidence="3" key="1">
    <citation type="submission" date="2013-05" db="EMBL/GenBank/DDBJ databases">
        <authorList>
            <person name="Yim A.K.Y."/>
            <person name="Chan T.F."/>
            <person name="Ji K.M."/>
            <person name="Liu X.Y."/>
            <person name="Zhou J.W."/>
            <person name="Li R.Q."/>
            <person name="Yang K.Y."/>
            <person name="Li J."/>
            <person name="Li M."/>
            <person name="Law P.T.W."/>
            <person name="Wu Y.L."/>
            <person name="Cai Z.L."/>
            <person name="Qin H."/>
            <person name="Bao Y."/>
            <person name="Leung R.K.K."/>
            <person name="Ng P.K.S."/>
            <person name="Zou J."/>
            <person name="Zhong X.J."/>
            <person name="Ran P.X."/>
            <person name="Zhong N.S."/>
            <person name="Liu Z.G."/>
            <person name="Tsui S.K.W."/>
        </authorList>
    </citation>
    <scope>NUCLEOTIDE SEQUENCE</scope>
    <source>
        <strain evidence="3">Derf</strain>
        <tissue evidence="3">Whole organism</tissue>
    </source>
</reference>
<feature type="signal peptide" evidence="2">
    <location>
        <begin position="1"/>
        <end position="19"/>
    </location>
</feature>
<dbReference type="EMBL" id="ASGP02000001">
    <property type="protein sequence ID" value="KAH9527119.1"/>
    <property type="molecule type" value="Genomic_DNA"/>
</dbReference>
<keyword evidence="2" id="KW-0732">Signal</keyword>
<protein>
    <submittedName>
        <fullName evidence="3">Uncharacterized protein</fullName>
    </submittedName>
</protein>
<accession>A0A922I8X4</accession>
<evidence type="ECO:0000256" key="1">
    <source>
        <dbReference type="SAM" id="Coils"/>
    </source>
</evidence>
<dbReference type="AlphaFoldDB" id="A0A922I8X4"/>
<comment type="caution">
    <text evidence="3">The sequence shown here is derived from an EMBL/GenBank/DDBJ whole genome shotgun (WGS) entry which is preliminary data.</text>
</comment>
<gene>
    <name evidence="3" type="ORF">DERF_001162</name>
</gene>
<keyword evidence="1" id="KW-0175">Coiled coil</keyword>
<feature type="chain" id="PRO_5037954611" evidence="2">
    <location>
        <begin position="20"/>
        <end position="191"/>
    </location>
</feature>
<organism evidence="3 4">
    <name type="scientific">Dermatophagoides farinae</name>
    <name type="common">American house dust mite</name>
    <dbReference type="NCBI Taxonomy" id="6954"/>
    <lineage>
        <taxon>Eukaryota</taxon>
        <taxon>Metazoa</taxon>
        <taxon>Ecdysozoa</taxon>
        <taxon>Arthropoda</taxon>
        <taxon>Chelicerata</taxon>
        <taxon>Arachnida</taxon>
        <taxon>Acari</taxon>
        <taxon>Acariformes</taxon>
        <taxon>Sarcoptiformes</taxon>
        <taxon>Astigmata</taxon>
        <taxon>Psoroptidia</taxon>
        <taxon>Analgoidea</taxon>
        <taxon>Pyroglyphidae</taxon>
        <taxon>Dermatophagoidinae</taxon>
        <taxon>Dermatophagoides</taxon>
    </lineage>
</organism>
<feature type="coiled-coil region" evidence="1">
    <location>
        <begin position="140"/>
        <end position="179"/>
    </location>
</feature>
<evidence type="ECO:0000256" key="2">
    <source>
        <dbReference type="SAM" id="SignalP"/>
    </source>
</evidence>
<proteinExistence type="predicted"/>
<sequence length="191" mass="22147">MNHIITIVSLALLINGIIADVDSKEQLLKKGEEIGKQAERCIEMLKSQHRNREVRHLEKDIPLLNELMQTYRNQQTDDEKMAILEKELTLVIKKMSLEIEMAYSDAPDIHTKLVNRAKDMVQRGENTLAYLKEKNRQDDGKTVQKDVNDLKAIIDQVEQEDDMIKLNDLELQMIKLENKLSNDIFDVISPH</sequence>
<evidence type="ECO:0000313" key="3">
    <source>
        <dbReference type="EMBL" id="KAH9527119.1"/>
    </source>
</evidence>
<dbReference type="Proteomes" id="UP000790347">
    <property type="component" value="Unassembled WGS sequence"/>
</dbReference>